<keyword evidence="3" id="KW-1185">Reference proteome</keyword>
<organism evidence="2 3">
    <name type="scientific">Muraenolepis orangiensis</name>
    <name type="common">Patagonian moray cod</name>
    <dbReference type="NCBI Taxonomy" id="630683"/>
    <lineage>
        <taxon>Eukaryota</taxon>
        <taxon>Metazoa</taxon>
        <taxon>Chordata</taxon>
        <taxon>Craniata</taxon>
        <taxon>Vertebrata</taxon>
        <taxon>Euteleostomi</taxon>
        <taxon>Actinopterygii</taxon>
        <taxon>Neopterygii</taxon>
        <taxon>Teleostei</taxon>
        <taxon>Neoteleostei</taxon>
        <taxon>Acanthomorphata</taxon>
        <taxon>Zeiogadaria</taxon>
        <taxon>Gadariae</taxon>
        <taxon>Gadiformes</taxon>
        <taxon>Muraenolepidoidei</taxon>
        <taxon>Muraenolepididae</taxon>
        <taxon>Muraenolepis</taxon>
    </lineage>
</organism>
<accession>A0A9Q0EXX8</accession>
<protein>
    <submittedName>
        <fullName evidence="2">Uncharacterized protein</fullName>
    </submittedName>
</protein>
<feature type="region of interest" description="Disordered" evidence="1">
    <location>
        <begin position="55"/>
        <end position="85"/>
    </location>
</feature>
<dbReference type="EMBL" id="JANIIK010000034">
    <property type="protein sequence ID" value="KAJ3614663.1"/>
    <property type="molecule type" value="Genomic_DNA"/>
</dbReference>
<dbReference type="AlphaFoldDB" id="A0A9Q0EXX8"/>
<feature type="region of interest" description="Disordered" evidence="1">
    <location>
        <begin position="113"/>
        <end position="136"/>
    </location>
</feature>
<gene>
    <name evidence="2" type="ORF">NHX12_018234</name>
</gene>
<reference evidence="2" key="1">
    <citation type="submission" date="2022-07" db="EMBL/GenBank/DDBJ databases">
        <title>Chromosome-level genome of Muraenolepis orangiensis.</title>
        <authorList>
            <person name="Kim J."/>
        </authorList>
    </citation>
    <scope>NUCLEOTIDE SEQUENCE</scope>
    <source>
        <strain evidence="2">KU_S4_2022</strain>
        <tissue evidence="2">Muscle</tissue>
    </source>
</reference>
<dbReference type="Proteomes" id="UP001148018">
    <property type="component" value="Unassembled WGS sequence"/>
</dbReference>
<name>A0A9Q0EXX8_9TELE</name>
<comment type="caution">
    <text evidence="2">The sequence shown here is derived from an EMBL/GenBank/DDBJ whole genome shotgun (WGS) entry which is preliminary data.</text>
</comment>
<evidence type="ECO:0000256" key="1">
    <source>
        <dbReference type="SAM" id="MobiDB-lite"/>
    </source>
</evidence>
<proteinExistence type="predicted"/>
<sequence>MTQIHAGSGCPLRGGKGCPPGTFSGDAPCLLPSLASWHLPPVLLGEALTTRHGPLGGLPRVLPGREASPGTPGAHTRGMSHQVPGLTGRRGLCPLRQLLDVVSRWLLLEDQPAGGGAGHSGPVPPGLESPLGPAYR</sequence>
<feature type="compositionally biased region" description="Low complexity" evidence="1">
    <location>
        <begin position="55"/>
        <end position="65"/>
    </location>
</feature>
<evidence type="ECO:0000313" key="3">
    <source>
        <dbReference type="Proteomes" id="UP001148018"/>
    </source>
</evidence>
<evidence type="ECO:0000313" key="2">
    <source>
        <dbReference type="EMBL" id="KAJ3614663.1"/>
    </source>
</evidence>